<evidence type="ECO:0000313" key="2">
    <source>
        <dbReference type="Proteomes" id="UP000054359"/>
    </source>
</evidence>
<dbReference type="OrthoDB" id="10033972at2759"/>
<dbReference type="EMBL" id="KK119101">
    <property type="protein sequence ID" value="KFM74745.1"/>
    <property type="molecule type" value="Genomic_DNA"/>
</dbReference>
<reference evidence="1 2" key="1">
    <citation type="submission" date="2013-11" db="EMBL/GenBank/DDBJ databases">
        <title>Genome sequencing of Stegodyphus mimosarum.</title>
        <authorList>
            <person name="Bechsgaard J."/>
        </authorList>
    </citation>
    <scope>NUCLEOTIDE SEQUENCE [LARGE SCALE GENOMIC DNA]</scope>
</reference>
<dbReference type="Proteomes" id="UP000054359">
    <property type="component" value="Unassembled WGS sequence"/>
</dbReference>
<evidence type="ECO:0000313" key="1">
    <source>
        <dbReference type="EMBL" id="KFM74745.1"/>
    </source>
</evidence>
<dbReference type="OMA" id="AIITHEF"/>
<dbReference type="AlphaFoldDB" id="A0A087UBK6"/>
<proteinExistence type="predicted"/>
<dbReference type="Gene3D" id="3.30.420.10">
    <property type="entry name" value="Ribonuclease H-like superfamily/Ribonuclease H"/>
    <property type="match status" value="1"/>
</dbReference>
<gene>
    <name evidence="1" type="ORF">X975_15558</name>
</gene>
<name>A0A087UBK6_STEMI</name>
<feature type="non-terminal residue" evidence="1">
    <location>
        <position position="129"/>
    </location>
</feature>
<keyword evidence="2" id="KW-1185">Reference proteome</keyword>
<dbReference type="GO" id="GO:0003676">
    <property type="term" value="F:nucleic acid binding"/>
    <property type="evidence" value="ECO:0007669"/>
    <property type="project" value="InterPro"/>
</dbReference>
<evidence type="ECO:0008006" key="3">
    <source>
        <dbReference type="Google" id="ProtNLM"/>
    </source>
</evidence>
<sequence>MCYEDYENAKKTARIVENGNCLLHHDNAPAHTVVTVCDKQKHGACASFTPLIQSGSVGLFLFLRMKRSLKGRRFSDADEVKENTLALNSILPQKIQHCFQQWQKRWDKCTNSHAQYFEGDDFVSIKIKK</sequence>
<organism evidence="1 2">
    <name type="scientific">Stegodyphus mimosarum</name>
    <name type="common">African social velvet spider</name>
    <dbReference type="NCBI Taxonomy" id="407821"/>
    <lineage>
        <taxon>Eukaryota</taxon>
        <taxon>Metazoa</taxon>
        <taxon>Ecdysozoa</taxon>
        <taxon>Arthropoda</taxon>
        <taxon>Chelicerata</taxon>
        <taxon>Arachnida</taxon>
        <taxon>Araneae</taxon>
        <taxon>Araneomorphae</taxon>
        <taxon>Entelegynae</taxon>
        <taxon>Eresoidea</taxon>
        <taxon>Eresidae</taxon>
        <taxon>Stegodyphus</taxon>
    </lineage>
</organism>
<accession>A0A087UBK6</accession>
<dbReference type="InterPro" id="IPR036397">
    <property type="entry name" value="RNaseH_sf"/>
</dbReference>
<protein>
    <recommendedName>
        <fullName evidence="3">Mariner Mos1 transposase</fullName>
    </recommendedName>
</protein>